<dbReference type="EMBL" id="JACEIK010003108">
    <property type="protein sequence ID" value="MCD9640371.1"/>
    <property type="molecule type" value="Genomic_DNA"/>
</dbReference>
<dbReference type="PANTHER" id="PTHR31623">
    <property type="entry name" value="F21J9.9"/>
    <property type="match status" value="1"/>
</dbReference>
<organism evidence="4 5">
    <name type="scientific">Datura stramonium</name>
    <name type="common">Jimsonweed</name>
    <name type="synonym">Common thornapple</name>
    <dbReference type="NCBI Taxonomy" id="4076"/>
    <lineage>
        <taxon>Eukaryota</taxon>
        <taxon>Viridiplantae</taxon>
        <taxon>Streptophyta</taxon>
        <taxon>Embryophyta</taxon>
        <taxon>Tracheophyta</taxon>
        <taxon>Spermatophyta</taxon>
        <taxon>Magnoliopsida</taxon>
        <taxon>eudicotyledons</taxon>
        <taxon>Gunneridae</taxon>
        <taxon>Pentapetalae</taxon>
        <taxon>asterids</taxon>
        <taxon>lamiids</taxon>
        <taxon>Solanales</taxon>
        <taxon>Solanaceae</taxon>
        <taxon>Solanoideae</taxon>
        <taxon>Datureae</taxon>
        <taxon>Datura</taxon>
    </lineage>
</organism>
<comment type="similarity">
    <text evidence="1">Belongs to the plant acyltransferase family.</text>
</comment>
<evidence type="ECO:0000256" key="1">
    <source>
        <dbReference type="ARBA" id="ARBA00009861"/>
    </source>
</evidence>
<keyword evidence="5" id="KW-1185">Reference proteome</keyword>
<accession>A0ABS8V1G1</accession>
<evidence type="ECO:0000256" key="3">
    <source>
        <dbReference type="ARBA" id="ARBA00023315"/>
    </source>
</evidence>
<evidence type="ECO:0000313" key="5">
    <source>
        <dbReference type="Proteomes" id="UP000823775"/>
    </source>
</evidence>
<protein>
    <submittedName>
        <fullName evidence="4">Uncharacterized protein</fullName>
    </submittedName>
</protein>
<proteinExistence type="inferred from homology"/>
<keyword evidence="2" id="KW-0808">Transferase</keyword>
<dbReference type="InterPro" id="IPR023213">
    <property type="entry name" value="CAT-like_dom_sf"/>
</dbReference>
<evidence type="ECO:0000256" key="2">
    <source>
        <dbReference type="ARBA" id="ARBA00022679"/>
    </source>
</evidence>
<dbReference type="Gene3D" id="3.30.559.10">
    <property type="entry name" value="Chloramphenicol acetyltransferase-like domain"/>
    <property type="match status" value="3"/>
</dbReference>
<dbReference type="Proteomes" id="UP000823775">
    <property type="component" value="Unassembled WGS sequence"/>
</dbReference>
<name>A0ABS8V1G1_DATST</name>
<keyword evidence="3" id="KW-0012">Acyltransferase</keyword>
<sequence>MVVGISATHKVLDASSLITFLTDWSSLARYKDPNFVLTPLAKLLPPSPTNELPVPSPNTTAAGISREACVTNVYVFSPCGIPDLKRKVASESNIPKPSRVEVVTSVLWKFLAANSKKSSFSIEEGEESEKDVANMVVALRKGLLEFDNHYVKRLKGDKAIGTALELIRDAMSLLNRKDEGDLYHFSSWCGYSFYDVDFGWGTPIVFSSIESKFKNMIFLTDTKDGGVEAWVTLSEEDMKMFEKNSSELLTYATLKASLPN</sequence>
<comment type="caution">
    <text evidence="4">The sequence shown here is derived from an EMBL/GenBank/DDBJ whole genome shotgun (WGS) entry which is preliminary data.</text>
</comment>
<gene>
    <name evidence="4" type="ORF">HAX54_025647</name>
</gene>
<dbReference type="Pfam" id="PF02458">
    <property type="entry name" value="Transferase"/>
    <property type="match status" value="2"/>
</dbReference>
<reference evidence="4 5" key="1">
    <citation type="journal article" date="2021" name="BMC Genomics">
        <title>Datura genome reveals duplications of psychoactive alkaloid biosynthetic genes and high mutation rate following tissue culture.</title>
        <authorList>
            <person name="Rajewski A."/>
            <person name="Carter-House D."/>
            <person name="Stajich J."/>
            <person name="Litt A."/>
        </authorList>
    </citation>
    <scope>NUCLEOTIDE SEQUENCE [LARGE SCALE GENOMIC DNA]</scope>
    <source>
        <strain evidence="4">AR-01</strain>
    </source>
</reference>
<dbReference type="PANTHER" id="PTHR31623:SF105">
    <property type="entry name" value="VINORINE SYNTHASE-LIKE"/>
    <property type="match status" value="1"/>
</dbReference>
<evidence type="ECO:0000313" key="4">
    <source>
        <dbReference type="EMBL" id="MCD9640371.1"/>
    </source>
</evidence>